<protein>
    <recommendedName>
        <fullName evidence="3">Restriction endonuclease</fullName>
    </recommendedName>
</protein>
<evidence type="ECO:0000313" key="2">
    <source>
        <dbReference type="Proteomes" id="UP000192902"/>
    </source>
</evidence>
<dbReference type="Proteomes" id="UP000192902">
    <property type="component" value="Chromosome"/>
</dbReference>
<dbReference type="AlphaFoldDB" id="A0A1W6BUC0"/>
<name>A0A1W6BUC0_9BACT</name>
<sequence length="180" mass="21422">MIKELLLKIIEEKHKELQAFKQSGIFDKIKDFEGNAIGQIGEKFIKELFKKISIPIDNNKEIIHDEFDLLSNDKKIEIKTARKGLKNDTFQFNGIKAKYNYDYIILLGITYDDIYYYIIDKKQYYKYDHKKRKEFIKIGEKDKQLVSMNPGNTVNYKLTLKLDELKPSKDLIEELRILFL</sequence>
<dbReference type="OrthoDB" id="3078348at2"/>
<gene>
    <name evidence="1" type="ORF">CCUN_0005</name>
</gene>
<dbReference type="eggNOG" id="ENOG5030TP7">
    <property type="taxonomic scope" value="Bacteria"/>
</dbReference>
<proteinExistence type="predicted"/>
<evidence type="ECO:0000313" key="1">
    <source>
        <dbReference type="EMBL" id="ARJ55676.1"/>
    </source>
</evidence>
<dbReference type="REBASE" id="197297">
    <property type="entry name" value="Ccu24588ORF4P"/>
</dbReference>
<accession>A0A1W6BUC0</accession>
<dbReference type="RefSeq" id="WP_035175578.1">
    <property type="nucleotide sequence ID" value="NZ_CP020867.1"/>
</dbReference>
<dbReference type="STRING" id="1121267.CCUN_0005"/>
<dbReference type="EMBL" id="CP020867">
    <property type="protein sequence ID" value="ARJ55676.1"/>
    <property type="molecule type" value="Genomic_DNA"/>
</dbReference>
<dbReference type="KEGG" id="ccun:CCUN_0005"/>
<organism evidence="1 2">
    <name type="scientific">Campylobacter cuniculorum DSM 23162 = LMG 24588</name>
    <dbReference type="NCBI Taxonomy" id="1121267"/>
    <lineage>
        <taxon>Bacteria</taxon>
        <taxon>Pseudomonadati</taxon>
        <taxon>Campylobacterota</taxon>
        <taxon>Epsilonproteobacteria</taxon>
        <taxon>Campylobacterales</taxon>
        <taxon>Campylobacteraceae</taxon>
        <taxon>Campylobacter</taxon>
    </lineage>
</organism>
<reference evidence="1 2" key="1">
    <citation type="submission" date="2017-04" db="EMBL/GenBank/DDBJ databases">
        <title>Complete genome sequence of the Campylobacter cuniculorum type strain LMG24588.</title>
        <authorList>
            <person name="Miller W.G."/>
            <person name="Yee E."/>
            <person name="Revez J."/>
            <person name="Bono J.L."/>
            <person name="Rossi M."/>
        </authorList>
    </citation>
    <scope>NUCLEOTIDE SEQUENCE [LARGE SCALE GENOMIC DNA]</scope>
    <source>
        <strain evidence="1 2">LMG 24588</strain>
    </source>
</reference>
<evidence type="ECO:0008006" key="3">
    <source>
        <dbReference type="Google" id="ProtNLM"/>
    </source>
</evidence>